<feature type="binding site" evidence="5">
    <location>
        <position position="308"/>
    </location>
    <ligand>
        <name>Mn(2+)</name>
        <dbReference type="ChEBI" id="CHEBI:29035"/>
        <label>1</label>
    </ligand>
</feature>
<evidence type="ECO:0000256" key="2">
    <source>
        <dbReference type="ARBA" id="ARBA00022801"/>
    </source>
</evidence>
<evidence type="ECO:0000256" key="8">
    <source>
        <dbReference type="SAM" id="SignalP"/>
    </source>
</evidence>
<feature type="chain" id="PRO_5042464557" description="agmatinase" evidence="8">
    <location>
        <begin position="21"/>
        <end position="398"/>
    </location>
</feature>
<dbReference type="PRINTS" id="PR00116">
    <property type="entry name" value="ARGINASE"/>
</dbReference>
<dbReference type="PANTHER" id="PTHR11358:SF30">
    <property type="entry name" value="AGMATINASE 1-RELATED"/>
    <property type="match status" value="1"/>
</dbReference>
<organism evidence="9 10">
    <name type="scientific">Echria macrotheca</name>
    <dbReference type="NCBI Taxonomy" id="438768"/>
    <lineage>
        <taxon>Eukaryota</taxon>
        <taxon>Fungi</taxon>
        <taxon>Dikarya</taxon>
        <taxon>Ascomycota</taxon>
        <taxon>Pezizomycotina</taxon>
        <taxon>Sordariomycetes</taxon>
        <taxon>Sordariomycetidae</taxon>
        <taxon>Sordariales</taxon>
        <taxon>Schizotheciaceae</taxon>
        <taxon>Echria</taxon>
    </lineage>
</organism>
<dbReference type="GO" id="GO:0008783">
    <property type="term" value="F:agmatinase activity"/>
    <property type="evidence" value="ECO:0007669"/>
    <property type="project" value="UniProtKB-EC"/>
</dbReference>
<keyword evidence="10" id="KW-1185">Reference proteome</keyword>
<dbReference type="PANTHER" id="PTHR11358">
    <property type="entry name" value="ARGINASE/AGMATINASE"/>
    <property type="match status" value="1"/>
</dbReference>
<evidence type="ECO:0000256" key="3">
    <source>
        <dbReference type="ARBA" id="ARBA00050304"/>
    </source>
</evidence>
<gene>
    <name evidence="9" type="ORF">QBC47DRAFT_423620</name>
</gene>
<dbReference type="CDD" id="cd11592">
    <property type="entry name" value="Agmatinase_PAH"/>
    <property type="match status" value="1"/>
</dbReference>
<evidence type="ECO:0000313" key="10">
    <source>
        <dbReference type="Proteomes" id="UP001239445"/>
    </source>
</evidence>
<comment type="caution">
    <text evidence="9">The sequence shown here is derived from an EMBL/GenBank/DDBJ whole genome shotgun (WGS) entry which is preliminary data.</text>
</comment>
<comment type="cofactor">
    <cofactor evidence="5">
        <name>Mn(2+)</name>
        <dbReference type="ChEBI" id="CHEBI:29035"/>
    </cofactor>
    <text evidence="5">Binds 2 manganese ions per subunit.</text>
</comment>
<dbReference type="AlphaFoldDB" id="A0AAJ0BF00"/>
<dbReference type="PROSITE" id="PS51409">
    <property type="entry name" value="ARGINASE_2"/>
    <property type="match status" value="1"/>
</dbReference>
<dbReference type="InterPro" id="IPR006035">
    <property type="entry name" value="Ureohydrolase"/>
</dbReference>
<dbReference type="PIRSF" id="PIRSF036979">
    <property type="entry name" value="Arginase"/>
    <property type="match status" value="1"/>
</dbReference>
<dbReference type="GO" id="GO:0033389">
    <property type="term" value="P:putrescine biosynthetic process from arginine, via agmatine"/>
    <property type="evidence" value="ECO:0007669"/>
    <property type="project" value="TreeGrafter"/>
</dbReference>
<comment type="similarity">
    <text evidence="6 7">Belongs to the arginase family.</text>
</comment>
<evidence type="ECO:0000256" key="6">
    <source>
        <dbReference type="PROSITE-ProRule" id="PRU00742"/>
    </source>
</evidence>
<dbReference type="Proteomes" id="UP001239445">
    <property type="component" value="Unassembled WGS sequence"/>
</dbReference>
<feature type="binding site" evidence="5">
    <location>
        <position position="211"/>
    </location>
    <ligand>
        <name>Mn(2+)</name>
        <dbReference type="ChEBI" id="CHEBI:29035"/>
        <label>1</label>
    </ligand>
</feature>
<proteinExistence type="inferred from homology"/>
<keyword evidence="8" id="KW-0732">Signal</keyword>
<feature type="signal peptide" evidence="8">
    <location>
        <begin position="1"/>
        <end position="20"/>
    </location>
</feature>
<feature type="binding site" evidence="5">
    <location>
        <position position="310"/>
    </location>
    <ligand>
        <name>Mn(2+)</name>
        <dbReference type="ChEBI" id="CHEBI:29035"/>
        <label>1</label>
    </ligand>
</feature>
<protein>
    <recommendedName>
        <fullName evidence="4">agmatinase</fullName>
        <ecNumber evidence="4">3.5.3.11</ecNumber>
    </recommendedName>
</protein>
<dbReference type="Gene3D" id="3.40.800.10">
    <property type="entry name" value="Ureohydrolase domain"/>
    <property type="match status" value="1"/>
</dbReference>
<reference evidence="9" key="1">
    <citation type="submission" date="2023-06" db="EMBL/GenBank/DDBJ databases">
        <title>Genome-scale phylogeny and comparative genomics of the fungal order Sordariales.</title>
        <authorList>
            <consortium name="Lawrence Berkeley National Laboratory"/>
            <person name="Hensen N."/>
            <person name="Bonometti L."/>
            <person name="Westerberg I."/>
            <person name="Brannstrom I.O."/>
            <person name="Guillou S."/>
            <person name="Cros-Aarteil S."/>
            <person name="Calhoun S."/>
            <person name="Haridas S."/>
            <person name="Kuo A."/>
            <person name="Mondo S."/>
            <person name="Pangilinan J."/>
            <person name="Riley R."/>
            <person name="Labutti K."/>
            <person name="Andreopoulos B."/>
            <person name="Lipzen A."/>
            <person name="Chen C."/>
            <person name="Yanf M."/>
            <person name="Daum C."/>
            <person name="Ng V."/>
            <person name="Clum A."/>
            <person name="Steindorff A."/>
            <person name="Ohm R."/>
            <person name="Martin F."/>
            <person name="Silar P."/>
            <person name="Natvig D."/>
            <person name="Lalanne C."/>
            <person name="Gautier V."/>
            <person name="Ament-Velasquez S.L."/>
            <person name="Kruys A."/>
            <person name="Hutchinson M.I."/>
            <person name="Powell A.J."/>
            <person name="Barry K."/>
            <person name="Miller A.N."/>
            <person name="Grigoriev I.V."/>
            <person name="Debuchy R."/>
            <person name="Gladieux P."/>
            <person name="Thoren M.H."/>
            <person name="Johannesson H."/>
        </authorList>
    </citation>
    <scope>NUCLEOTIDE SEQUENCE</scope>
    <source>
        <strain evidence="9">PSN4</strain>
    </source>
</reference>
<keyword evidence="5" id="KW-0464">Manganese</keyword>
<sequence>MVARSLLSLCLAAVVVVAHGDHDDQKIVAGPHEGLWYNMLPGDGGTQADSVFSGISTFGRLPYRPCLAHKDITYDIAFIGAPFDTGTSYRPGARFGPSGIRQGSRRLNLYGGYNVPLDTNPFNSWATVIDCGDIPVTSYDNTFALHQIEEGHHSILSRAPKTDADKKGPSLQGKTLPRVITLGGDHTITLPLLRSINRAYGPVTVIHFDSHLDTWRPKVFGGSPSEVASVNHGTYFYHASQEGLLRNDTNIHAGIRTTLSGPSDYENDGYCGFEIVEAREIDTIGMDGIIKKIRERVGTKNPVYLSLDIDTLDPAFAPATGTPETGGWSTRELRTILRGLEGINLVAADIVEVAPAYDTNAEHTTMAAADALYEIMSIMVKKGPLSVLDIEPAAQQEL</sequence>
<dbReference type="InterPro" id="IPR023696">
    <property type="entry name" value="Ureohydrolase_dom_sf"/>
</dbReference>
<evidence type="ECO:0000256" key="7">
    <source>
        <dbReference type="RuleBase" id="RU003684"/>
    </source>
</evidence>
<accession>A0AAJ0BF00</accession>
<evidence type="ECO:0000256" key="5">
    <source>
        <dbReference type="PIRSR" id="PIRSR036979-1"/>
    </source>
</evidence>
<dbReference type="InterPro" id="IPR020855">
    <property type="entry name" value="Ureohydrolase_Mn_BS"/>
</dbReference>
<feature type="binding site" evidence="5">
    <location>
        <position position="213"/>
    </location>
    <ligand>
        <name>Mn(2+)</name>
        <dbReference type="ChEBI" id="CHEBI:29035"/>
        <label>1</label>
    </ligand>
</feature>
<dbReference type="GO" id="GO:0046872">
    <property type="term" value="F:metal ion binding"/>
    <property type="evidence" value="ECO:0007669"/>
    <property type="project" value="UniProtKB-KW"/>
</dbReference>
<evidence type="ECO:0000256" key="4">
    <source>
        <dbReference type="ARBA" id="ARBA00066392"/>
    </source>
</evidence>
<keyword evidence="2 7" id="KW-0378">Hydrolase</keyword>
<evidence type="ECO:0000313" key="9">
    <source>
        <dbReference type="EMBL" id="KAK1754641.1"/>
    </source>
</evidence>
<dbReference type="EMBL" id="MU839835">
    <property type="protein sequence ID" value="KAK1754641.1"/>
    <property type="molecule type" value="Genomic_DNA"/>
</dbReference>
<dbReference type="Pfam" id="PF00491">
    <property type="entry name" value="Arginase"/>
    <property type="match status" value="1"/>
</dbReference>
<feature type="binding site" evidence="5">
    <location>
        <position position="186"/>
    </location>
    <ligand>
        <name>Mn(2+)</name>
        <dbReference type="ChEBI" id="CHEBI:29035"/>
        <label>1</label>
    </ligand>
</feature>
<dbReference type="EC" id="3.5.3.11" evidence="4"/>
<feature type="binding site" evidence="5">
    <location>
        <position position="209"/>
    </location>
    <ligand>
        <name>Mn(2+)</name>
        <dbReference type="ChEBI" id="CHEBI:29035"/>
        <label>1</label>
    </ligand>
</feature>
<dbReference type="GO" id="GO:0019627">
    <property type="term" value="P:urea metabolic process"/>
    <property type="evidence" value="ECO:0007669"/>
    <property type="project" value="UniProtKB-ARBA"/>
</dbReference>
<dbReference type="PROSITE" id="PS01053">
    <property type="entry name" value="ARGINASE_1"/>
    <property type="match status" value="1"/>
</dbReference>
<dbReference type="SUPFAM" id="SSF52768">
    <property type="entry name" value="Arginase/deacetylase"/>
    <property type="match status" value="1"/>
</dbReference>
<evidence type="ECO:0000256" key="1">
    <source>
        <dbReference type="ARBA" id="ARBA00022723"/>
    </source>
</evidence>
<comment type="catalytic activity">
    <reaction evidence="3">
        <text>agmatine + H2O = urea + putrescine</text>
        <dbReference type="Rhea" id="RHEA:13929"/>
        <dbReference type="ChEBI" id="CHEBI:15377"/>
        <dbReference type="ChEBI" id="CHEBI:16199"/>
        <dbReference type="ChEBI" id="CHEBI:58145"/>
        <dbReference type="ChEBI" id="CHEBI:326268"/>
        <dbReference type="EC" id="3.5.3.11"/>
    </reaction>
</comment>
<dbReference type="FunFam" id="3.40.800.10:FF:000006">
    <property type="entry name" value="Agmatinase 1"/>
    <property type="match status" value="1"/>
</dbReference>
<keyword evidence="1 5" id="KW-0479">Metal-binding</keyword>
<name>A0AAJ0BF00_9PEZI</name>